<feature type="domain" description="Ferrous iron transporter FeoA-like" evidence="2">
    <location>
        <begin position="5"/>
        <end position="74"/>
    </location>
</feature>
<evidence type="ECO:0000259" key="2">
    <source>
        <dbReference type="SMART" id="SM00899"/>
    </source>
</evidence>
<dbReference type="SUPFAM" id="SSF50037">
    <property type="entry name" value="C-terminal domain of transcriptional repressors"/>
    <property type="match status" value="1"/>
</dbReference>
<organism evidence="3">
    <name type="scientific">Baileyella intestinalis</name>
    <dbReference type="NCBI Taxonomy" id="2606709"/>
    <lineage>
        <taxon>Bacteria</taxon>
        <taxon>Bacillati</taxon>
        <taxon>Bacillota</taxon>
        <taxon>Clostridia</taxon>
        <taxon>Peptostreptococcales</taxon>
        <taxon>Anaerovoracaceae</taxon>
        <taxon>Baileyella</taxon>
    </lineage>
</organism>
<name>A0A6A8M5I0_9FIRM</name>
<proteinExistence type="predicted"/>
<dbReference type="EMBL" id="VUNB01000002">
    <property type="protein sequence ID" value="MST68585.1"/>
    <property type="molecule type" value="Genomic_DNA"/>
</dbReference>
<dbReference type="InterPro" id="IPR007167">
    <property type="entry name" value="Fe-transptr_FeoA-like"/>
</dbReference>
<sequence length="74" mass="8477">MKENRTLLDAEPGKTYRISQVDTNDEEMERFLLRLGCYPGEPVTVVTKKRKSCVAVIKNSRYSMDNNLARAIVL</sequence>
<dbReference type="InterPro" id="IPR008988">
    <property type="entry name" value="Transcriptional_repressor_C"/>
</dbReference>
<comment type="caution">
    <text evidence="3">The sequence shown here is derived from an EMBL/GenBank/DDBJ whole genome shotgun (WGS) entry which is preliminary data.</text>
</comment>
<evidence type="ECO:0000313" key="3">
    <source>
        <dbReference type="EMBL" id="MST68585.1"/>
    </source>
</evidence>
<dbReference type="AlphaFoldDB" id="A0A6A8M5I0"/>
<evidence type="ECO:0000256" key="1">
    <source>
        <dbReference type="ARBA" id="ARBA00023004"/>
    </source>
</evidence>
<reference evidence="3" key="1">
    <citation type="submission" date="2019-09" db="EMBL/GenBank/DDBJ databases">
        <title>In-depth cultivation of the pig gut microbiome towards novel bacterial diversity and tailored functional studies.</title>
        <authorList>
            <person name="Wylensek D."/>
            <person name="Hitch T.C.A."/>
            <person name="Clavel T."/>
        </authorList>
    </citation>
    <scope>NUCLEOTIDE SEQUENCE</scope>
    <source>
        <strain evidence="3">RF-744-FAT-WT-3</strain>
    </source>
</reference>
<dbReference type="InterPro" id="IPR038157">
    <property type="entry name" value="FeoA_core_dom"/>
</dbReference>
<dbReference type="Pfam" id="PF04023">
    <property type="entry name" value="FeoA"/>
    <property type="match status" value="1"/>
</dbReference>
<accession>A0A6A8M5I0</accession>
<dbReference type="RefSeq" id="WP_154572052.1">
    <property type="nucleotide sequence ID" value="NZ_DBEZJY010000019.1"/>
</dbReference>
<dbReference type="SMART" id="SM00899">
    <property type="entry name" value="FeoA"/>
    <property type="match status" value="1"/>
</dbReference>
<dbReference type="GO" id="GO:0046914">
    <property type="term" value="F:transition metal ion binding"/>
    <property type="evidence" value="ECO:0007669"/>
    <property type="project" value="InterPro"/>
</dbReference>
<dbReference type="Gene3D" id="2.30.30.90">
    <property type="match status" value="1"/>
</dbReference>
<protein>
    <submittedName>
        <fullName evidence="3">Ferrous iron transport protein A</fullName>
    </submittedName>
</protein>
<keyword evidence="1" id="KW-0408">Iron</keyword>
<gene>
    <name evidence="3" type="ORF">FYJ66_03135</name>
</gene>